<proteinExistence type="predicted"/>
<evidence type="ECO:0000256" key="3">
    <source>
        <dbReference type="ARBA" id="ARBA00023163"/>
    </source>
</evidence>
<dbReference type="InterPro" id="IPR036388">
    <property type="entry name" value="WH-like_DNA-bd_sf"/>
</dbReference>
<keyword evidence="6" id="KW-1185">Reference proteome</keyword>
<dbReference type="EMBL" id="BAABKK010000009">
    <property type="protein sequence ID" value="GAA5191976.1"/>
    <property type="molecule type" value="Genomic_DNA"/>
</dbReference>
<sequence>MPVINNFLSDKILLMSSSAAGKQLGFLLARHGRIMNTRLRQALDSSGLSPRHAVLLCRLEESGPLSQQGLIDALSIDASGLVAVLNDLEREGLAERRRDPADRRRHIVEITAEGKRAVASIEVAVADVEQEAFAGFSADELQQLHGLLSRVHAEPADEACTED</sequence>
<dbReference type="InterPro" id="IPR036390">
    <property type="entry name" value="WH_DNA-bd_sf"/>
</dbReference>
<comment type="caution">
    <text evidence="5">The sequence shown here is derived from an EMBL/GenBank/DDBJ whole genome shotgun (WGS) entry which is preliminary data.</text>
</comment>
<dbReference type="Pfam" id="PF12802">
    <property type="entry name" value="MarR_2"/>
    <property type="match status" value="1"/>
</dbReference>
<dbReference type="PROSITE" id="PS50995">
    <property type="entry name" value="HTH_MARR_2"/>
    <property type="match status" value="1"/>
</dbReference>
<dbReference type="SUPFAM" id="SSF46785">
    <property type="entry name" value="Winged helix' DNA-binding domain"/>
    <property type="match status" value="1"/>
</dbReference>
<reference evidence="6" key="1">
    <citation type="journal article" date="2019" name="Int. J. Syst. Evol. Microbiol.">
        <title>The Global Catalogue of Microorganisms (GCM) 10K type strain sequencing project: providing services to taxonomists for standard genome sequencing and annotation.</title>
        <authorList>
            <consortium name="The Broad Institute Genomics Platform"/>
            <consortium name="The Broad Institute Genome Sequencing Center for Infectious Disease"/>
            <person name="Wu L."/>
            <person name="Ma J."/>
        </authorList>
    </citation>
    <scope>NUCLEOTIDE SEQUENCE [LARGE SCALE GENOMIC DNA]</scope>
    <source>
        <strain evidence="6">JCM 18514</strain>
    </source>
</reference>
<evidence type="ECO:0000313" key="6">
    <source>
        <dbReference type="Proteomes" id="UP001500200"/>
    </source>
</evidence>
<evidence type="ECO:0000313" key="5">
    <source>
        <dbReference type="EMBL" id="GAA5191976.1"/>
    </source>
</evidence>
<dbReference type="InterPro" id="IPR000835">
    <property type="entry name" value="HTH_MarR-typ"/>
</dbReference>
<name>A0ABP9S7T5_9MICC</name>
<feature type="domain" description="HTH marR-type" evidence="4">
    <location>
        <begin position="21"/>
        <end position="153"/>
    </location>
</feature>
<dbReference type="Gene3D" id="1.10.10.10">
    <property type="entry name" value="Winged helix-like DNA-binding domain superfamily/Winged helix DNA-binding domain"/>
    <property type="match status" value="1"/>
</dbReference>
<dbReference type="PANTHER" id="PTHR33164">
    <property type="entry name" value="TRANSCRIPTIONAL REGULATOR, MARR FAMILY"/>
    <property type="match status" value="1"/>
</dbReference>
<keyword evidence="3" id="KW-0804">Transcription</keyword>
<dbReference type="InterPro" id="IPR039422">
    <property type="entry name" value="MarR/SlyA-like"/>
</dbReference>
<dbReference type="PANTHER" id="PTHR33164:SF64">
    <property type="entry name" value="TRANSCRIPTIONAL REGULATOR SLYA"/>
    <property type="match status" value="1"/>
</dbReference>
<gene>
    <name evidence="5" type="ORF">GCM10023346_12920</name>
</gene>
<organism evidence="5 6">
    <name type="scientific">Arthrobacter gyeryongensis</name>
    <dbReference type="NCBI Taxonomy" id="1650592"/>
    <lineage>
        <taxon>Bacteria</taxon>
        <taxon>Bacillati</taxon>
        <taxon>Actinomycetota</taxon>
        <taxon>Actinomycetes</taxon>
        <taxon>Micrococcales</taxon>
        <taxon>Micrococcaceae</taxon>
        <taxon>Arthrobacter</taxon>
    </lineage>
</organism>
<dbReference type="Proteomes" id="UP001500200">
    <property type="component" value="Unassembled WGS sequence"/>
</dbReference>
<evidence type="ECO:0000256" key="1">
    <source>
        <dbReference type="ARBA" id="ARBA00023015"/>
    </source>
</evidence>
<dbReference type="PRINTS" id="PR00598">
    <property type="entry name" value="HTHMARR"/>
</dbReference>
<accession>A0ABP9S7T5</accession>
<evidence type="ECO:0000256" key="2">
    <source>
        <dbReference type="ARBA" id="ARBA00023125"/>
    </source>
</evidence>
<dbReference type="SMART" id="SM00347">
    <property type="entry name" value="HTH_MARR"/>
    <property type="match status" value="1"/>
</dbReference>
<evidence type="ECO:0000259" key="4">
    <source>
        <dbReference type="PROSITE" id="PS50995"/>
    </source>
</evidence>
<protein>
    <submittedName>
        <fullName evidence="5">MarR family winged helix-turn-helix transcriptional regulator</fullName>
    </submittedName>
</protein>
<keyword evidence="1" id="KW-0805">Transcription regulation</keyword>
<keyword evidence="2" id="KW-0238">DNA-binding</keyword>